<reference evidence="1 2" key="1">
    <citation type="submission" date="2023-11" db="EMBL/GenBank/DDBJ databases">
        <title>Halocaridina rubra genome assembly.</title>
        <authorList>
            <person name="Smith C."/>
        </authorList>
    </citation>
    <scope>NUCLEOTIDE SEQUENCE [LARGE SCALE GENOMIC DNA]</scope>
    <source>
        <strain evidence="1">EP-1</strain>
        <tissue evidence="1">Whole</tissue>
    </source>
</reference>
<dbReference type="EMBL" id="JAXCGZ010003937">
    <property type="protein sequence ID" value="KAK7082636.1"/>
    <property type="molecule type" value="Genomic_DNA"/>
</dbReference>
<protein>
    <submittedName>
        <fullName evidence="1">Uncharacterized protein</fullName>
    </submittedName>
</protein>
<sequence>MVRSPAHSSTYVVAVQQYSTIPVSLRYLLISSSCNTGKTIRSLLDSKNARQSIQLQNMDGLMTLRRLELIL</sequence>
<evidence type="ECO:0000313" key="2">
    <source>
        <dbReference type="Proteomes" id="UP001381693"/>
    </source>
</evidence>
<keyword evidence="2" id="KW-1185">Reference proteome</keyword>
<proteinExistence type="predicted"/>
<comment type="caution">
    <text evidence="1">The sequence shown here is derived from an EMBL/GenBank/DDBJ whole genome shotgun (WGS) entry which is preliminary data.</text>
</comment>
<dbReference type="Proteomes" id="UP001381693">
    <property type="component" value="Unassembled WGS sequence"/>
</dbReference>
<name>A0AAN8XEF0_HALRR</name>
<dbReference type="AlphaFoldDB" id="A0AAN8XEF0"/>
<gene>
    <name evidence="1" type="ORF">SK128_026362</name>
</gene>
<evidence type="ECO:0000313" key="1">
    <source>
        <dbReference type="EMBL" id="KAK7082636.1"/>
    </source>
</evidence>
<accession>A0AAN8XEF0</accession>
<organism evidence="1 2">
    <name type="scientific">Halocaridina rubra</name>
    <name type="common">Hawaiian red shrimp</name>
    <dbReference type="NCBI Taxonomy" id="373956"/>
    <lineage>
        <taxon>Eukaryota</taxon>
        <taxon>Metazoa</taxon>
        <taxon>Ecdysozoa</taxon>
        <taxon>Arthropoda</taxon>
        <taxon>Crustacea</taxon>
        <taxon>Multicrustacea</taxon>
        <taxon>Malacostraca</taxon>
        <taxon>Eumalacostraca</taxon>
        <taxon>Eucarida</taxon>
        <taxon>Decapoda</taxon>
        <taxon>Pleocyemata</taxon>
        <taxon>Caridea</taxon>
        <taxon>Atyoidea</taxon>
        <taxon>Atyidae</taxon>
        <taxon>Halocaridina</taxon>
    </lineage>
</organism>